<protein>
    <recommendedName>
        <fullName evidence="3">deuterolysin</fullName>
        <ecNumber evidence="3">3.4.24.39</ecNumber>
    </recommendedName>
</protein>
<evidence type="ECO:0000313" key="15">
    <source>
        <dbReference type="Proteomes" id="UP000305067"/>
    </source>
</evidence>
<evidence type="ECO:0000256" key="1">
    <source>
        <dbReference type="ARBA" id="ARBA00001187"/>
    </source>
</evidence>
<keyword evidence="8" id="KW-0378">Hydrolase</keyword>
<dbReference type="Gene3D" id="2.60.40.2970">
    <property type="match status" value="1"/>
</dbReference>
<keyword evidence="10" id="KW-0482">Metalloprotease</keyword>
<dbReference type="GO" id="GO:0004222">
    <property type="term" value="F:metalloendopeptidase activity"/>
    <property type="evidence" value="ECO:0007669"/>
    <property type="project" value="InterPro"/>
</dbReference>
<keyword evidence="7" id="KW-0732">Signal</keyword>
<dbReference type="PANTHER" id="PTHR37016">
    <property type="match status" value="1"/>
</dbReference>
<dbReference type="EC" id="3.4.24.39" evidence="3"/>
<keyword evidence="5" id="KW-0165">Cleavage on pair of basic residues</keyword>
<organism evidence="14 15">
    <name type="scientific">Pterulicium gracile</name>
    <dbReference type="NCBI Taxonomy" id="1884261"/>
    <lineage>
        <taxon>Eukaryota</taxon>
        <taxon>Fungi</taxon>
        <taxon>Dikarya</taxon>
        <taxon>Basidiomycota</taxon>
        <taxon>Agaricomycotina</taxon>
        <taxon>Agaricomycetes</taxon>
        <taxon>Agaricomycetidae</taxon>
        <taxon>Agaricales</taxon>
        <taxon>Pleurotineae</taxon>
        <taxon>Pterulaceae</taxon>
        <taxon>Pterulicium</taxon>
    </lineage>
</organism>
<dbReference type="Pfam" id="PF02102">
    <property type="entry name" value="Peptidase_M35"/>
    <property type="match status" value="1"/>
</dbReference>
<evidence type="ECO:0000256" key="2">
    <source>
        <dbReference type="ARBA" id="ARBA00010279"/>
    </source>
</evidence>
<evidence type="ECO:0000256" key="9">
    <source>
        <dbReference type="ARBA" id="ARBA00022833"/>
    </source>
</evidence>
<dbReference type="STRING" id="1884261.A0A5C3QCM9"/>
<evidence type="ECO:0000256" key="3">
    <source>
        <dbReference type="ARBA" id="ARBA00012431"/>
    </source>
</evidence>
<dbReference type="EMBL" id="ML178834">
    <property type="protein sequence ID" value="TFK99276.1"/>
    <property type="molecule type" value="Genomic_DNA"/>
</dbReference>
<dbReference type="PANTHER" id="PTHR37016:SF3">
    <property type="entry name" value="NEUTRAL PROTEASE 2-RELATED"/>
    <property type="match status" value="1"/>
</dbReference>
<comment type="catalytic activity">
    <reaction evidence="1">
        <text>Preferential cleavage of bonds with hydrophobic residues in P1'. Also 3-Asn-|-Gln-4 and 8-Gly-|-Ser-9 bonds in insulin B chain.</text>
        <dbReference type="EC" id="3.4.24.39"/>
    </reaction>
</comment>
<comment type="similarity">
    <text evidence="2">Belongs to the peptidase M35 family.</text>
</comment>
<dbReference type="OrthoDB" id="412874at2759"/>
<evidence type="ECO:0000256" key="7">
    <source>
        <dbReference type="ARBA" id="ARBA00022729"/>
    </source>
</evidence>
<dbReference type="GO" id="GO:0006508">
    <property type="term" value="P:proteolysis"/>
    <property type="evidence" value="ECO:0007669"/>
    <property type="project" value="UniProtKB-KW"/>
</dbReference>
<proteinExistence type="inferred from homology"/>
<sequence length="440" mass="47291">MDLQALNSVVQSGELFLAFGNETENEKGPETLQFWARLWPNLLHTPTSLLVLLAFNALSATGALVSSVSSSDALSITLSNAEGQSIKNIDDLRLSAKVTNVGTEPVRVVRFGGILDASHTHSFVVKKGGNEVKFVGVIIPSNLWAAFQQQPQLALTYADDEFYTTLAPNQTVTVEHKLAPLYNFSSTGPGKFTFEAIAAIASDTDTLSIAPLTVLKASAPQGGFTITVVDDVADRLLEPKTNKRATNACADLTKRAFITASYVESKHLARVAARYILARGAIDSVFNAYFKTNSATTIRARFTGVEAEAFPTRTLNCVDLTGDCRGGILSHTRSSERAAEFSSDRLCRDVAVNDRTIRGGTTLHETIHANSFVGAITSNYILDAGYGCPFDQTLTTAQQAKNADNYNVFKNSGCPRVWAASTSGNLVTDGLSEMVEDSRA</sequence>
<dbReference type="Gene3D" id="3.40.390.10">
    <property type="entry name" value="Collagenase (Catalytic Domain)"/>
    <property type="match status" value="1"/>
</dbReference>
<dbReference type="GO" id="GO:0046872">
    <property type="term" value="F:metal ion binding"/>
    <property type="evidence" value="ECO:0007669"/>
    <property type="project" value="UniProtKB-KW"/>
</dbReference>
<keyword evidence="15" id="KW-1185">Reference proteome</keyword>
<dbReference type="InterPro" id="IPR050414">
    <property type="entry name" value="Fungal_M35_metalloproteases"/>
</dbReference>
<keyword evidence="9 13" id="KW-0862">Zinc</keyword>
<feature type="binding site" evidence="13">
    <location>
        <position position="383"/>
    </location>
    <ligand>
        <name>Zn(2+)</name>
        <dbReference type="ChEBI" id="CHEBI:29105"/>
        <note>catalytic</note>
    </ligand>
</feature>
<dbReference type="Proteomes" id="UP000305067">
    <property type="component" value="Unassembled WGS sequence"/>
</dbReference>
<evidence type="ECO:0000256" key="12">
    <source>
        <dbReference type="PIRSR" id="PIRSR601384-1"/>
    </source>
</evidence>
<dbReference type="InterPro" id="IPR001384">
    <property type="entry name" value="Peptidase_M35"/>
</dbReference>
<name>A0A5C3QCM9_9AGAR</name>
<keyword evidence="4" id="KW-0645">Protease</keyword>
<feature type="active site" evidence="12">
    <location>
        <position position="365"/>
    </location>
</feature>
<evidence type="ECO:0000256" key="5">
    <source>
        <dbReference type="ARBA" id="ARBA00022685"/>
    </source>
</evidence>
<dbReference type="AlphaFoldDB" id="A0A5C3QCM9"/>
<keyword evidence="6 13" id="KW-0479">Metal-binding</keyword>
<dbReference type="InterPro" id="IPR024079">
    <property type="entry name" value="MetalloPept_cat_dom_sf"/>
</dbReference>
<comment type="cofactor">
    <cofactor evidence="13">
        <name>Zn(2+)</name>
        <dbReference type="ChEBI" id="CHEBI:29105"/>
    </cofactor>
    <text evidence="13">Binds 1 zinc ion per subunit.</text>
</comment>
<reference evidence="14 15" key="1">
    <citation type="journal article" date="2019" name="Nat. Ecol. Evol.">
        <title>Megaphylogeny resolves global patterns of mushroom evolution.</title>
        <authorList>
            <person name="Varga T."/>
            <person name="Krizsan K."/>
            <person name="Foldi C."/>
            <person name="Dima B."/>
            <person name="Sanchez-Garcia M."/>
            <person name="Sanchez-Ramirez S."/>
            <person name="Szollosi G.J."/>
            <person name="Szarkandi J.G."/>
            <person name="Papp V."/>
            <person name="Albert L."/>
            <person name="Andreopoulos W."/>
            <person name="Angelini C."/>
            <person name="Antonin V."/>
            <person name="Barry K.W."/>
            <person name="Bougher N.L."/>
            <person name="Buchanan P."/>
            <person name="Buyck B."/>
            <person name="Bense V."/>
            <person name="Catcheside P."/>
            <person name="Chovatia M."/>
            <person name="Cooper J."/>
            <person name="Damon W."/>
            <person name="Desjardin D."/>
            <person name="Finy P."/>
            <person name="Geml J."/>
            <person name="Haridas S."/>
            <person name="Hughes K."/>
            <person name="Justo A."/>
            <person name="Karasinski D."/>
            <person name="Kautmanova I."/>
            <person name="Kiss B."/>
            <person name="Kocsube S."/>
            <person name="Kotiranta H."/>
            <person name="LaButti K.M."/>
            <person name="Lechner B.E."/>
            <person name="Liimatainen K."/>
            <person name="Lipzen A."/>
            <person name="Lukacs Z."/>
            <person name="Mihaltcheva S."/>
            <person name="Morgado L.N."/>
            <person name="Niskanen T."/>
            <person name="Noordeloos M.E."/>
            <person name="Ohm R.A."/>
            <person name="Ortiz-Santana B."/>
            <person name="Ovrebo C."/>
            <person name="Racz N."/>
            <person name="Riley R."/>
            <person name="Savchenko A."/>
            <person name="Shiryaev A."/>
            <person name="Soop K."/>
            <person name="Spirin V."/>
            <person name="Szebenyi C."/>
            <person name="Tomsovsky M."/>
            <person name="Tulloss R.E."/>
            <person name="Uehling J."/>
            <person name="Grigoriev I.V."/>
            <person name="Vagvolgyi C."/>
            <person name="Papp T."/>
            <person name="Martin F.M."/>
            <person name="Miettinen O."/>
            <person name="Hibbett D.S."/>
            <person name="Nagy L.G."/>
        </authorList>
    </citation>
    <scope>NUCLEOTIDE SEQUENCE [LARGE SCALE GENOMIC DNA]</scope>
    <source>
        <strain evidence="14 15">CBS 309.79</strain>
    </source>
</reference>
<evidence type="ECO:0000256" key="4">
    <source>
        <dbReference type="ARBA" id="ARBA00022670"/>
    </source>
</evidence>
<accession>A0A5C3QCM9</accession>
<feature type="binding site" evidence="13">
    <location>
        <position position="368"/>
    </location>
    <ligand>
        <name>Zn(2+)</name>
        <dbReference type="ChEBI" id="CHEBI:29105"/>
        <note>catalytic</note>
    </ligand>
</feature>
<keyword evidence="11" id="KW-0865">Zymogen</keyword>
<evidence type="ECO:0000256" key="6">
    <source>
        <dbReference type="ARBA" id="ARBA00022723"/>
    </source>
</evidence>
<evidence type="ECO:0000256" key="11">
    <source>
        <dbReference type="ARBA" id="ARBA00023145"/>
    </source>
</evidence>
<evidence type="ECO:0000256" key="13">
    <source>
        <dbReference type="PIRSR" id="PIRSR601384-2"/>
    </source>
</evidence>
<evidence type="ECO:0000256" key="8">
    <source>
        <dbReference type="ARBA" id="ARBA00022801"/>
    </source>
</evidence>
<gene>
    <name evidence="14" type="ORF">BDV98DRAFT_584276</name>
</gene>
<feature type="binding site" evidence="13">
    <location>
        <position position="364"/>
    </location>
    <ligand>
        <name>Zn(2+)</name>
        <dbReference type="ChEBI" id="CHEBI:29105"/>
        <note>catalytic</note>
    </ligand>
</feature>
<dbReference type="SUPFAM" id="SSF55486">
    <property type="entry name" value="Metalloproteases ('zincins'), catalytic domain"/>
    <property type="match status" value="1"/>
</dbReference>
<evidence type="ECO:0000313" key="14">
    <source>
        <dbReference type="EMBL" id="TFK99276.1"/>
    </source>
</evidence>
<evidence type="ECO:0000256" key="10">
    <source>
        <dbReference type="ARBA" id="ARBA00023049"/>
    </source>
</evidence>